<reference evidence="1 2" key="1">
    <citation type="submission" date="2014-12" db="EMBL/GenBank/DDBJ databases">
        <title>Draft genome sequences of 29 type strains of Enterococci.</title>
        <authorList>
            <person name="Zhong Z."/>
            <person name="Sun Z."/>
            <person name="Liu W."/>
            <person name="Zhang W."/>
            <person name="Zhang H."/>
        </authorList>
    </citation>
    <scope>NUCLEOTIDE SEQUENCE [LARGE SCALE GENOMIC DNA]</scope>
    <source>
        <strain evidence="1 2">DSM 22802</strain>
    </source>
</reference>
<dbReference type="Proteomes" id="UP000183700">
    <property type="component" value="Unassembled WGS sequence"/>
</dbReference>
<evidence type="ECO:0000313" key="1">
    <source>
        <dbReference type="EMBL" id="OJG37362.1"/>
    </source>
</evidence>
<keyword evidence="2" id="KW-1185">Reference proteome</keyword>
<dbReference type="AlphaFoldDB" id="A0A1L8SZL9"/>
<accession>A0A1L8SZL9</accession>
<sequence length="37" mass="4081">MFFYSGLAAYKRGKGIMAGLFKVSHLRNFLQKGSKGA</sequence>
<evidence type="ECO:0000313" key="2">
    <source>
        <dbReference type="Proteomes" id="UP000183700"/>
    </source>
</evidence>
<gene>
    <name evidence="1" type="ORF">RV00_GL000319</name>
</gene>
<dbReference type="EMBL" id="JXKM01000001">
    <property type="protein sequence ID" value="OJG37362.1"/>
    <property type="molecule type" value="Genomic_DNA"/>
</dbReference>
<proteinExistence type="predicted"/>
<organism evidence="1 2">
    <name type="scientific">Enterococcus devriesei</name>
    <dbReference type="NCBI Taxonomy" id="319970"/>
    <lineage>
        <taxon>Bacteria</taxon>
        <taxon>Bacillati</taxon>
        <taxon>Bacillota</taxon>
        <taxon>Bacilli</taxon>
        <taxon>Lactobacillales</taxon>
        <taxon>Enterococcaceae</taxon>
        <taxon>Enterococcus</taxon>
    </lineage>
</organism>
<dbReference type="STRING" id="319970.RV00_GL000319"/>
<comment type="caution">
    <text evidence="1">The sequence shown here is derived from an EMBL/GenBank/DDBJ whole genome shotgun (WGS) entry which is preliminary data.</text>
</comment>
<protein>
    <submittedName>
        <fullName evidence="1">Uncharacterized protein</fullName>
    </submittedName>
</protein>
<name>A0A1L8SZL9_9ENTE</name>